<evidence type="ECO:0000256" key="9">
    <source>
        <dbReference type="ARBA" id="ARBA00022842"/>
    </source>
</evidence>
<comment type="cofactor">
    <cofactor evidence="2">
        <name>Mg(2+)</name>
        <dbReference type="ChEBI" id="CHEBI:18420"/>
    </cofactor>
</comment>
<dbReference type="EMBL" id="JALNTZ010000002">
    <property type="protein sequence ID" value="KAJ3660923.1"/>
    <property type="molecule type" value="Genomic_DNA"/>
</dbReference>
<feature type="domain" description="Mab-21-like HhH/H2TH-like" evidence="13">
    <location>
        <begin position="256"/>
        <end position="347"/>
    </location>
</feature>
<evidence type="ECO:0000256" key="11">
    <source>
        <dbReference type="ARBA" id="ARBA00023211"/>
    </source>
</evidence>
<protein>
    <recommendedName>
        <fullName evidence="16">Mab-21-like nucleotidyltransferase domain-containing protein</fullName>
    </recommendedName>
</protein>
<evidence type="ECO:0000259" key="12">
    <source>
        <dbReference type="Pfam" id="PF03281"/>
    </source>
</evidence>
<dbReference type="Pfam" id="PF20266">
    <property type="entry name" value="Mab-21_C"/>
    <property type="match status" value="1"/>
</dbReference>
<evidence type="ECO:0000256" key="7">
    <source>
        <dbReference type="ARBA" id="ARBA00022741"/>
    </source>
</evidence>
<dbReference type="GO" id="GO:0005525">
    <property type="term" value="F:GTP binding"/>
    <property type="evidence" value="ECO:0007669"/>
    <property type="project" value="UniProtKB-KW"/>
</dbReference>
<evidence type="ECO:0000259" key="13">
    <source>
        <dbReference type="Pfam" id="PF20266"/>
    </source>
</evidence>
<comment type="caution">
    <text evidence="14">The sequence shown here is derived from an EMBL/GenBank/DDBJ whole genome shotgun (WGS) entry which is preliminary data.</text>
</comment>
<feature type="domain" description="Mab-21-like nucleotidyltransferase" evidence="12">
    <location>
        <begin position="58"/>
        <end position="251"/>
    </location>
</feature>
<evidence type="ECO:0000256" key="6">
    <source>
        <dbReference type="ARBA" id="ARBA00022723"/>
    </source>
</evidence>
<evidence type="ECO:0008006" key="16">
    <source>
        <dbReference type="Google" id="ProtNLM"/>
    </source>
</evidence>
<keyword evidence="5" id="KW-0548">Nucleotidyltransferase</keyword>
<dbReference type="GO" id="GO:0046872">
    <property type="term" value="F:metal ion binding"/>
    <property type="evidence" value="ECO:0007669"/>
    <property type="project" value="UniProtKB-KW"/>
</dbReference>
<sequence length="390" mass="45536">MENVLQEINKKFISLPDEEVRRNNKILDSVLTTFVDKMKTKDPLFKAMFRRVFYGGSYYDGLRVGKPEEFDLDLLLDIPTYAQPVLMESNIPGFVHLQVKNFDGWMKQPEAKPGYANFKKLFDDKFFLSTKKVLAWMHGVIQITFNDFSPSSNGVYTFQNPTGTFKIKFSSSGPALTLHIAGAGVKMDVDFVTCFVFSGKMWPINGFKSNPFPSTKPEFFIVPKKPKAPENQPIPRYWRLSFQEQERALMEDKRTLKPTIKLLKKLRDNQQQSCIASYYIKTVLLHIMAQKEIDFWRKPLSHVFFVVLEEYKEFIKEGKIPYYWNKKNNLIGKVNAATLQNVSGKLTKIIKEVKNFPDKPEIIAKYLRKKWLHKKLWLLIINVYSDERII</sequence>
<dbReference type="Pfam" id="PF03281">
    <property type="entry name" value="Mab-21"/>
    <property type="match status" value="1"/>
</dbReference>
<evidence type="ECO:0000256" key="4">
    <source>
        <dbReference type="ARBA" id="ARBA00022679"/>
    </source>
</evidence>
<evidence type="ECO:0000256" key="2">
    <source>
        <dbReference type="ARBA" id="ARBA00001946"/>
    </source>
</evidence>
<reference evidence="14" key="1">
    <citation type="journal article" date="2023" name="G3 (Bethesda)">
        <title>Whole genome assemblies of Zophobas morio and Tenebrio molitor.</title>
        <authorList>
            <person name="Kaur S."/>
            <person name="Stinson S.A."/>
            <person name="diCenzo G.C."/>
        </authorList>
    </citation>
    <scope>NUCLEOTIDE SEQUENCE</scope>
    <source>
        <strain evidence="14">QUZm001</strain>
    </source>
</reference>
<dbReference type="InterPro" id="IPR046903">
    <property type="entry name" value="Mab-21-like_nuc_Trfase"/>
</dbReference>
<keyword evidence="8" id="KW-0067">ATP-binding</keyword>
<keyword evidence="7" id="KW-0547">Nucleotide-binding</keyword>
<comment type="cofactor">
    <cofactor evidence="1">
        <name>Mn(2+)</name>
        <dbReference type="ChEBI" id="CHEBI:29035"/>
    </cofactor>
</comment>
<dbReference type="PANTHER" id="PTHR10656">
    <property type="entry name" value="CELL FATE DETERMINING PROTEIN MAB21-RELATED"/>
    <property type="match status" value="1"/>
</dbReference>
<evidence type="ECO:0000256" key="3">
    <source>
        <dbReference type="ARBA" id="ARBA00008307"/>
    </source>
</evidence>
<organism evidence="14 15">
    <name type="scientific">Zophobas morio</name>
    <dbReference type="NCBI Taxonomy" id="2755281"/>
    <lineage>
        <taxon>Eukaryota</taxon>
        <taxon>Metazoa</taxon>
        <taxon>Ecdysozoa</taxon>
        <taxon>Arthropoda</taxon>
        <taxon>Hexapoda</taxon>
        <taxon>Insecta</taxon>
        <taxon>Pterygota</taxon>
        <taxon>Neoptera</taxon>
        <taxon>Endopterygota</taxon>
        <taxon>Coleoptera</taxon>
        <taxon>Polyphaga</taxon>
        <taxon>Cucujiformia</taxon>
        <taxon>Tenebrionidae</taxon>
        <taxon>Zophobas</taxon>
    </lineage>
</organism>
<dbReference type="AlphaFoldDB" id="A0AA38MM71"/>
<evidence type="ECO:0000256" key="8">
    <source>
        <dbReference type="ARBA" id="ARBA00022840"/>
    </source>
</evidence>
<dbReference type="SMART" id="SM01265">
    <property type="entry name" value="Mab-21"/>
    <property type="match status" value="1"/>
</dbReference>
<evidence type="ECO:0000256" key="10">
    <source>
        <dbReference type="ARBA" id="ARBA00023134"/>
    </source>
</evidence>
<keyword evidence="15" id="KW-1185">Reference proteome</keyword>
<name>A0AA38MM71_9CUCU</name>
<gene>
    <name evidence="14" type="ORF">Zmor_005350</name>
</gene>
<dbReference type="InterPro" id="IPR046906">
    <property type="entry name" value="Mab-21_HhH/H2TH-like"/>
</dbReference>
<comment type="similarity">
    <text evidence="3">Belongs to the mab-21 family.</text>
</comment>
<dbReference type="Proteomes" id="UP001168821">
    <property type="component" value="Unassembled WGS sequence"/>
</dbReference>
<evidence type="ECO:0000313" key="15">
    <source>
        <dbReference type="Proteomes" id="UP001168821"/>
    </source>
</evidence>
<proteinExistence type="inferred from homology"/>
<dbReference type="Gene3D" id="3.30.460.90">
    <property type="match status" value="1"/>
</dbReference>
<dbReference type="GO" id="GO:0016779">
    <property type="term" value="F:nucleotidyltransferase activity"/>
    <property type="evidence" value="ECO:0007669"/>
    <property type="project" value="UniProtKB-KW"/>
</dbReference>
<keyword evidence="4" id="KW-0808">Transferase</keyword>
<dbReference type="PANTHER" id="PTHR10656:SF42">
    <property type="entry name" value="CYCLIC GMP-AMP SYNTHASE-LIKE PROTEIN-RELATED"/>
    <property type="match status" value="1"/>
</dbReference>
<accession>A0AA38MM71</accession>
<evidence type="ECO:0000313" key="14">
    <source>
        <dbReference type="EMBL" id="KAJ3660923.1"/>
    </source>
</evidence>
<keyword evidence="6" id="KW-0479">Metal-binding</keyword>
<dbReference type="InterPro" id="IPR024810">
    <property type="entry name" value="MAB21L/cGLR"/>
</dbReference>
<keyword evidence="11" id="KW-0464">Manganese</keyword>
<evidence type="ECO:0000256" key="1">
    <source>
        <dbReference type="ARBA" id="ARBA00001936"/>
    </source>
</evidence>
<keyword evidence="9" id="KW-0460">Magnesium</keyword>
<keyword evidence="10" id="KW-0342">GTP-binding</keyword>
<evidence type="ECO:0000256" key="5">
    <source>
        <dbReference type="ARBA" id="ARBA00022695"/>
    </source>
</evidence>
<dbReference type="Gene3D" id="1.10.1410.40">
    <property type="match status" value="1"/>
</dbReference>
<dbReference type="GO" id="GO:0005524">
    <property type="term" value="F:ATP binding"/>
    <property type="evidence" value="ECO:0007669"/>
    <property type="project" value="UniProtKB-KW"/>
</dbReference>